<dbReference type="EMBL" id="JBDKWZ010000006">
    <property type="protein sequence ID" value="MEN7548743.1"/>
    <property type="molecule type" value="Genomic_DNA"/>
</dbReference>
<evidence type="ECO:0000256" key="12">
    <source>
        <dbReference type="HAMAP-Rule" id="MF_00041"/>
    </source>
</evidence>
<evidence type="ECO:0000256" key="6">
    <source>
        <dbReference type="ARBA" id="ARBA00022723"/>
    </source>
</evidence>
<dbReference type="InterPro" id="IPR014729">
    <property type="entry name" value="Rossmann-like_a/b/a_fold"/>
</dbReference>
<dbReference type="SUPFAM" id="SSF47323">
    <property type="entry name" value="Anticodon-binding domain of a subclass of class I aminoacyl-tRNA synthetases"/>
    <property type="match status" value="1"/>
</dbReference>
<dbReference type="PANTHER" id="PTHR10890:SF3">
    <property type="entry name" value="CYSTEINE--TRNA LIGASE, CYTOPLASMIC"/>
    <property type="match status" value="1"/>
</dbReference>
<dbReference type="Gene3D" id="3.40.50.620">
    <property type="entry name" value="HUPs"/>
    <property type="match status" value="1"/>
</dbReference>
<keyword evidence="9 12" id="KW-0067">ATP-binding</keyword>
<keyword evidence="7 12" id="KW-0547">Nucleotide-binding</keyword>
<evidence type="ECO:0000256" key="9">
    <source>
        <dbReference type="ARBA" id="ARBA00022840"/>
    </source>
</evidence>
<evidence type="ECO:0000256" key="2">
    <source>
        <dbReference type="ARBA" id="ARBA00005594"/>
    </source>
</evidence>
<gene>
    <name evidence="12 14" type="primary">cysS</name>
    <name evidence="14" type="ORF">AAG747_12545</name>
</gene>
<evidence type="ECO:0000256" key="10">
    <source>
        <dbReference type="ARBA" id="ARBA00022917"/>
    </source>
</evidence>
<dbReference type="GO" id="GO:0004817">
    <property type="term" value="F:cysteine-tRNA ligase activity"/>
    <property type="evidence" value="ECO:0007669"/>
    <property type="project" value="UniProtKB-UniRule"/>
</dbReference>
<reference evidence="14 15" key="1">
    <citation type="submission" date="2024-04" db="EMBL/GenBank/DDBJ databases">
        <title>Novel genus in family Flammeovirgaceae.</title>
        <authorList>
            <person name="Nguyen T.H."/>
            <person name="Vuong T.Q."/>
            <person name="Le H."/>
            <person name="Kim S.-G."/>
        </authorList>
    </citation>
    <scope>NUCLEOTIDE SEQUENCE [LARGE SCALE GENOMIC DNA]</scope>
    <source>
        <strain evidence="14 15">JCM 23209</strain>
    </source>
</reference>
<dbReference type="GO" id="GO:0005524">
    <property type="term" value="F:ATP binding"/>
    <property type="evidence" value="ECO:0007669"/>
    <property type="project" value="UniProtKB-UniRule"/>
</dbReference>
<keyword evidence="11 12" id="KW-0030">Aminoacyl-tRNA synthetase</keyword>
<feature type="binding site" evidence="12">
    <location>
        <position position="255"/>
    </location>
    <ligand>
        <name>Zn(2+)</name>
        <dbReference type="ChEBI" id="CHEBI:29105"/>
    </ligand>
</feature>
<comment type="subcellular location">
    <subcellularLocation>
        <location evidence="1 12">Cytoplasm</location>
    </subcellularLocation>
</comment>
<feature type="binding site" evidence="12">
    <location>
        <position position="251"/>
    </location>
    <ligand>
        <name>Zn(2+)</name>
        <dbReference type="ChEBI" id="CHEBI:29105"/>
    </ligand>
</feature>
<evidence type="ECO:0000256" key="3">
    <source>
        <dbReference type="ARBA" id="ARBA00011245"/>
    </source>
</evidence>
<keyword evidence="10 12" id="KW-0648">Protein biosynthesis</keyword>
<dbReference type="EC" id="6.1.1.16" evidence="12"/>
<dbReference type="InterPro" id="IPR009080">
    <property type="entry name" value="tRNAsynth_Ia_anticodon-bd"/>
</dbReference>
<feature type="short sequence motif" description="'KMSKS' region" evidence="12">
    <location>
        <begin position="283"/>
        <end position="287"/>
    </location>
</feature>
<feature type="binding site" evidence="12">
    <location>
        <position position="31"/>
    </location>
    <ligand>
        <name>Zn(2+)</name>
        <dbReference type="ChEBI" id="CHEBI:29105"/>
    </ligand>
</feature>
<dbReference type="SMART" id="SM00840">
    <property type="entry name" value="DALR_2"/>
    <property type="match status" value="1"/>
</dbReference>
<feature type="binding site" evidence="12">
    <location>
        <position position="226"/>
    </location>
    <ligand>
        <name>Zn(2+)</name>
        <dbReference type="ChEBI" id="CHEBI:29105"/>
    </ligand>
</feature>
<dbReference type="Proteomes" id="UP001403385">
    <property type="component" value="Unassembled WGS sequence"/>
</dbReference>
<dbReference type="GO" id="GO:0006423">
    <property type="term" value="P:cysteinyl-tRNA aminoacylation"/>
    <property type="evidence" value="ECO:0007669"/>
    <property type="project" value="UniProtKB-UniRule"/>
</dbReference>
<proteinExistence type="inferred from homology"/>
<comment type="subunit">
    <text evidence="3 12">Monomer.</text>
</comment>
<dbReference type="GO" id="GO:0008270">
    <property type="term" value="F:zinc ion binding"/>
    <property type="evidence" value="ECO:0007669"/>
    <property type="project" value="UniProtKB-UniRule"/>
</dbReference>
<dbReference type="Pfam" id="PF01406">
    <property type="entry name" value="tRNA-synt_1e"/>
    <property type="match status" value="1"/>
</dbReference>
<comment type="similarity">
    <text evidence="2 12">Belongs to the class-I aminoacyl-tRNA synthetase family.</text>
</comment>
<accession>A0AAW9S8J5</accession>
<dbReference type="InterPro" id="IPR015803">
    <property type="entry name" value="Cys-tRNA-ligase"/>
</dbReference>
<dbReference type="InterPro" id="IPR015273">
    <property type="entry name" value="Cys-tRNA-synt_Ia_DALR"/>
</dbReference>
<dbReference type="GO" id="GO:0005829">
    <property type="term" value="C:cytosol"/>
    <property type="evidence" value="ECO:0007669"/>
    <property type="project" value="TreeGrafter"/>
</dbReference>
<comment type="catalytic activity">
    <reaction evidence="12">
        <text>tRNA(Cys) + L-cysteine + ATP = L-cysteinyl-tRNA(Cys) + AMP + diphosphate</text>
        <dbReference type="Rhea" id="RHEA:17773"/>
        <dbReference type="Rhea" id="RHEA-COMP:9661"/>
        <dbReference type="Rhea" id="RHEA-COMP:9679"/>
        <dbReference type="ChEBI" id="CHEBI:30616"/>
        <dbReference type="ChEBI" id="CHEBI:33019"/>
        <dbReference type="ChEBI" id="CHEBI:35235"/>
        <dbReference type="ChEBI" id="CHEBI:78442"/>
        <dbReference type="ChEBI" id="CHEBI:78517"/>
        <dbReference type="ChEBI" id="CHEBI:456215"/>
        <dbReference type="EC" id="6.1.1.16"/>
    </reaction>
</comment>
<dbReference type="AlphaFoldDB" id="A0AAW9S8J5"/>
<dbReference type="Gene3D" id="1.20.120.1910">
    <property type="entry name" value="Cysteine-tRNA ligase, C-terminal anti-codon recognition domain"/>
    <property type="match status" value="1"/>
</dbReference>
<evidence type="ECO:0000259" key="13">
    <source>
        <dbReference type="SMART" id="SM00840"/>
    </source>
</evidence>
<keyword evidence="6 12" id="KW-0479">Metal-binding</keyword>
<feature type="short sequence motif" description="'HIGH' region" evidence="12">
    <location>
        <begin position="33"/>
        <end position="43"/>
    </location>
</feature>
<evidence type="ECO:0000256" key="5">
    <source>
        <dbReference type="ARBA" id="ARBA00022598"/>
    </source>
</evidence>
<dbReference type="CDD" id="cd00672">
    <property type="entry name" value="CysRS_core"/>
    <property type="match status" value="1"/>
</dbReference>
<dbReference type="NCBIfam" id="TIGR00435">
    <property type="entry name" value="cysS"/>
    <property type="match status" value="1"/>
</dbReference>
<dbReference type="RefSeq" id="WP_346821520.1">
    <property type="nucleotide sequence ID" value="NZ_JBDKWZ010000006.1"/>
</dbReference>
<evidence type="ECO:0000256" key="7">
    <source>
        <dbReference type="ARBA" id="ARBA00022741"/>
    </source>
</evidence>
<sequence length="497" mass="57059">MDQQIKIYNTLTRKKEAFKPLNPPYVGMYVCGPTVYSYVHLGNCRTFTVFDIVYRYLSFLGYKVRYVRNITDVGHLESDADEGEDKIAKKAKLENLEPMEIVQRYTLDFRAVMGRLNNLSPSIEPTATGHIMEQIKMIQELLNKGLAYEANGSVYFDVSKYNEQNHYGKLSGRKIDELMAGQRSLDGQEEKRNNVDFALWKKASPEHIMRWESPWSTGFPGWHLECSVMSSKYLGEQFDIHGGGMDLQFPHHECEIAQGVGTYDKEPVQYWMHSNMLTINGQRMGKSVGNAILPNELFAGNHELLSQAYSPMTLRFFMLQTHYRSTMDLSNDALKAAERGYKKMINGLKVAKSLEYVEDASVETDEKLNKQILSIIHSIYRGMNDDLNTAVALAGMFNLLKKINSIYTGSVPSAKLDKETFRQMQETYIRFVEEVFGLVEEKPENLDLLIDTVIEEYQNAKETKNYERVDAIRAEFKKIGIVLKDMKGKVDWAYDEV</sequence>
<evidence type="ECO:0000256" key="4">
    <source>
        <dbReference type="ARBA" id="ARBA00022490"/>
    </source>
</evidence>
<keyword evidence="5 12" id="KW-0436">Ligase</keyword>
<dbReference type="PANTHER" id="PTHR10890">
    <property type="entry name" value="CYSTEINYL-TRNA SYNTHETASE"/>
    <property type="match status" value="1"/>
</dbReference>
<comment type="cofactor">
    <cofactor evidence="12">
        <name>Zn(2+)</name>
        <dbReference type="ChEBI" id="CHEBI:29105"/>
    </cofactor>
    <text evidence="12">Binds 1 zinc ion per subunit.</text>
</comment>
<keyword evidence="8 12" id="KW-0862">Zinc</keyword>
<organism evidence="14 15">
    <name type="scientific">Rapidithrix thailandica</name>
    <dbReference type="NCBI Taxonomy" id="413964"/>
    <lineage>
        <taxon>Bacteria</taxon>
        <taxon>Pseudomonadati</taxon>
        <taxon>Bacteroidota</taxon>
        <taxon>Cytophagia</taxon>
        <taxon>Cytophagales</taxon>
        <taxon>Flammeovirgaceae</taxon>
        <taxon>Rapidithrix</taxon>
    </lineage>
</organism>
<feature type="domain" description="Cysteinyl-tRNA synthetase class Ia DALR" evidence="13">
    <location>
        <begin position="378"/>
        <end position="447"/>
    </location>
</feature>
<dbReference type="HAMAP" id="MF_00041">
    <property type="entry name" value="Cys_tRNA_synth"/>
    <property type="match status" value="1"/>
</dbReference>
<dbReference type="InterPro" id="IPR032678">
    <property type="entry name" value="tRNA-synt_1_cat_dom"/>
</dbReference>
<evidence type="ECO:0000256" key="1">
    <source>
        <dbReference type="ARBA" id="ARBA00004496"/>
    </source>
</evidence>
<comment type="caution">
    <text evidence="14">The sequence shown here is derived from an EMBL/GenBank/DDBJ whole genome shotgun (WGS) entry which is preliminary data.</text>
</comment>
<keyword evidence="4 12" id="KW-0963">Cytoplasm</keyword>
<evidence type="ECO:0000256" key="11">
    <source>
        <dbReference type="ARBA" id="ARBA00023146"/>
    </source>
</evidence>
<dbReference type="Pfam" id="PF09190">
    <property type="entry name" value="DALR_2"/>
    <property type="match status" value="1"/>
</dbReference>
<feature type="binding site" evidence="12">
    <location>
        <position position="286"/>
    </location>
    <ligand>
        <name>ATP</name>
        <dbReference type="ChEBI" id="CHEBI:30616"/>
    </ligand>
</feature>
<evidence type="ECO:0000256" key="8">
    <source>
        <dbReference type="ARBA" id="ARBA00022833"/>
    </source>
</evidence>
<evidence type="ECO:0000313" key="15">
    <source>
        <dbReference type="Proteomes" id="UP001403385"/>
    </source>
</evidence>
<dbReference type="PRINTS" id="PR00983">
    <property type="entry name" value="TRNASYNTHCYS"/>
</dbReference>
<dbReference type="InterPro" id="IPR024909">
    <property type="entry name" value="Cys-tRNA/MSH_ligase"/>
</dbReference>
<name>A0AAW9S8J5_9BACT</name>
<dbReference type="SUPFAM" id="SSF52374">
    <property type="entry name" value="Nucleotidylyl transferase"/>
    <property type="match status" value="1"/>
</dbReference>
<keyword evidence="15" id="KW-1185">Reference proteome</keyword>
<protein>
    <recommendedName>
        <fullName evidence="12">Cysteine--tRNA ligase</fullName>
        <ecNumber evidence="12">6.1.1.16</ecNumber>
    </recommendedName>
    <alternativeName>
        <fullName evidence="12">Cysteinyl-tRNA synthetase</fullName>
        <shortName evidence="12">CysRS</shortName>
    </alternativeName>
</protein>
<evidence type="ECO:0000313" key="14">
    <source>
        <dbReference type="EMBL" id="MEN7548743.1"/>
    </source>
</evidence>